<reference evidence="2" key="1">
    <citation type="submission" date="2016-06" db="EMBL/GenBank/DDBJ databases">
        <title>Parallel loss of symbiosis genes in relatives of nitrogen-fixing non-legume Parasponia.</title>
        <authorList>
            <person name="Van Velzen R."/>
            <person name="Holmer R."/>
            <person name="Bu F."/>
            <person name="Rutten L."/>
            <person name="Van Zeijl A."/>
            <person name="Liu W."/>
            <person name="Santuari L."/>
            <person name="Cao Q."/>
            <person name="Sharma T."/>
            <person name="Shen D."/>
            <person name="Roswanjaya Y."/>
            <person name="Wardhani T."/>
            <person name="Kalhor M.S."/>
            <person name="Jansen J."/>
            <person name="Van den Hoogen J."/>
            <person name="Gungor B."/>
            <person name="Hartog M."/>
            <person name="Hontelez J."/>
            <person name="Verver J."/>
            <person name="Yang W.-C."/>
            <person name="Schijlen E."/>
            <person name="Repin R."/>
            <person name="Schilthuizen M."/>
            <person name="Schranz E."/>
            <person name="Heidstra R."/>
            <person name="Miyata K."/>
            <person name="Fedorova E."/>
            <person name="Kohlen W."/>
            <person name="Bisseling T."/>
            <person name="Smit S."/>
            <person name="Geurts R."/>
        </authorList>
    </citation>
    <scope>NUCLEOTIDE SEQUENCE [LARGE SCALE GENOMIC DNA]</scope>
    <source>
        <strain evidence="2">cv. RG33-2</strain>
    </source>
</reference>
<feature type="non-terminal residue" evidence="1">
    <location>
        <position position="61"/>
    </location>
</feature>
<proteinExistence type="predicted"/>
<dbReference type="AlphaFoldDB" id="A0A2P5B4J5"/>
<name>A0A2P5B4J5_TREOI</name>
<dbReference type="InParanoid" id="A0A2P5B4J5"/>
<dbReference type="EMBL" id="JXTC01000609">
    <property type="protein sequence ID" value="PON43698.1"/>
    <property type="molecule type" value="Genomic_DNA"/>
</dbReference>
<evidence type="ECO:0000313" key="1">
    <source>
        <dbReference type="EMBL" id="PON43698.1"/>
    </source>
</evidence>
<comment type="caution">
    <text evidence="1">The sequence shown here is derived from an EMBL/GenBank/DDBJ whole genome shotgun (WGS) entry which is preliminary data.</text>
</comment>
<organism evidence="1 2">
    <name type="scientific">Trema orientale</name>
    <name type="common">Charcoal tree</name>
    <name type="synonym">Celtis orientalis</name>
    <dbReference type="NCBI Taxonomy" id="63057"/>
    <lineage>
        <taxon>Eukaryota</taxon>
        <taxon>Viridiplantae</taxon>
        <taxon>Streptophyta</taxon>
        <taxon>Embryophyta</taxon>
        <taxon>Tracheophyta</taxon>
        <taxon>Spermatophyta</taxon>
        <taxon>Magnoliopsida</taxon>
        <taxon>eudicotyledons</taxon>
        <taxon>Gunneridae</taxon>
        <taxon>Pentapetalae</taxon>
        <taxon>rosids</taxon>
        <taxon>fabids</taxon>
        <taxon>Rosales</taxon>
        <taxon>Cannabaceae</taxon>
        <taxon>Trema</taxon>
    </lineage>
</organism>
<evidence type="ECO:0000313" key="2">
    <source>
        <dbReference type="Proteomes" id="UP000237000"/>
    </source>
</evidence>
<protein>
    <submittedName>
        <fullName evidence="1">Uncharacterized protein</fullName>
    </submittedName>
</protein>
<sequence length="61" mass="6711">MAQIAPPSRNRGAVVLSSGCSCAILAPNGLDQIFDDQIFQIQPVLKYTRANLNKTLFFEVE</sequence>
<gene>
    <name evidence="1" type="ORF">TorRG33x02_333170</name>
</gene>
<accession>A0A2P5B4J5</accession>
<dbReference type="Proteomes" id="UP000237000">
    <property type="component" value="Unassembled WGS sequence"/>
</dbReference>
<keyword evidence="2" id="KW-1185">Reference proteome</keyword>